<gene>
    <name evidence="1" type="ORF">NLG97_g7980</name>
</gene>
<protein>
    <submittedName>
        <fullName evidence="1">Uncharacterized protein</fullName>
    </submittedName>
</protein>
<comment type="caution">
    <text evidence="1">The sequence shown here is derived from an EMBL/GenBank/DDBJ whole genome shotgun (WGS) entry which is preliminary data.</text>
</comment>
<keyword evidence="2" id="KW-1185">Reference proteome</keyword>
<reference evidence="1" key="1">
    <citation type="submission" date="2022-07" db="EMBL/GenBank/DDBJ databases">
        <title>Genome Sequence of Lecanicillium saksenae.</title>
        <authorList>
            <person name="Buettner E."/>
        </authorList>
    </citation>
    <scope>NUCLEOTIDE SEQUENCE</scope>
    <source>
        <strain evidence="1">VT-O1</strain>
    </source>
</reference>
<name>A0ACC1QMT2_9HYPO</name>
<organism evidence="1 2">
    <name type="scientific">Lecanicillium saksenae</name>
    <dbReference type="NCBI Taxonomy" id="468837"/>
    <lineage>
        <taxon>Eukaryota</taxon>
        <taxon>Fungi</taxon>
        <taxon>Dikarya</taxon>
        <taxon>Ascomycota</taxon>
        <taxon>Pezizomycotina</taxon>
        <taxon>Sordariomycetes</taxon>
        <taxon>Hypocreomycetidae</taxon>
        <taxon>Hypocreales</taxon>
        <taxon>Cordycipitaceae</taxon>
        <taxon>Lecanicillium</taxon>
    </lineage>
</organism>
<sequence length="434" mass="48120">MMQQPYTTEELAELLKTFCTDNQLRTFTNIALGIESADDTNSAASIFVIKADVLHTRLSALAVGAMDTIGLPTASCSDSERTSSENDQMWDSYFTIQPSNDSPGTSLTEVSEVCWEVESLQPSTEGATVQGDHHGTYAAMHSPAEATAQVFPGSPRTDLARRGRDWGNSSTYSLGPAVADPRARHSGSTFASIDPDQTLDQVPFHGMNASLPNPDASLPDRLAARLKSARNTFLRDDCLVYLVTELPQWSNGALWQEAHYNRCRTDNNAGLYHNLQTAYSMACFLQTRMENDALRYRIALVELYNEYTVADEAWKTLSDQRGVGRGNATCIIDQILQNTHRDWHSLGAQDRKVLRARFHEPAGEIDVRLRQGHDLHILDEMRPFAEKIYSGEACPKAEVDELVARLKHYDASAGIGQLPDSESRGMQNLNYLSV</sequence>
<dbReference type="Proteomes" id="UP001148737">
    <property type="component" value="Unassembled WGS sequence"/>
</dbReference>
<evidence type="ECO:0000313" key="2">
    <source>
        <dbReference type="Proteomes" id="UP001148737"/>
    </source>
</evidence>
<evidence type="ECO:0000313" key="1">
    <source>
        <dbReference type="EMBL" id="KAJ3480800.1"/>
    </source>
</evidence>
<proteinExistence type="predicted"/>
<accession>A0ACC1QMT2</accession>
<dbReference type="EMBL" id="JANAKD010001316">
    <property type="protein sequence ID" value="KAJ3480800.1"/>
    <property type="molecule type" value="Genomic_DNA"/>
</dbReference>